<comment type="caution">
    <text evidence="2">The sequence shown here is derived from an EMBL/GenBank/DDBJ whole genome shotgun (WGS) entry which is preliminary data.</text>
</comment>
<name>A0AA88A0X6_FICCA</name>
<feature type="transmembrane region" description="Helical" evidence="1">
    <location>
        <begin position="34"/>
        <end position="57"/>
    </location>
</feature>
<reference evidence="2" key="1">
    <citation type="submission" date="2023-07" db="EMBL/GenBank/DDBJ databases">
        <title>draft genome sequence of fig (Ficus carica).</title>
        <authorList>
            <person name="Takahashi T."/>
            <person name="Nishimura K."/>
        </authorList>
    </citation>
    <scope>NUCLEOTIDE SEQUENCE</scope>
</reference>
<gene>
    <name evidence="2" type="ORF">TIFTF001_013414</name>
</gene>
<protein>
    <submittedName>
        <fullName evidence="2">Uncharacterized protein</fullName>
    </submittedName>
</protein>
<keyword evidence="1" id="KW-0812">Transmembrane</keyword>
<proteinExistence type="predicted"/>
<organism evidence="2 3">
    <name type="scientific">Ficus carica</name>
    <name type="common">Common fig</name>
    <dbReference type="NCBI Taxonomy" id="3494"/>
    <lineage>
        <taxon>Eukaryota</taxon>
        <taxon>Viridiplantae</taxon>
        <taxon>Streptophyta</taxon>
        <taxon>Embryophyta</taxon>
        <taxon>Tracheophyta</taxon>
        <taxon>Spermatophyta</taxon>
        <taxon>Magnoliopsida</taxon>
        <taxon>eudicotyledons</taxon>
        <taxon>Gunneridae</taxon>
        <taxon>Pentapetalae</taxon>
        <taxon>rosids</taxon>
        <taxon>fabids</taxon>
        <taxon>Rosales</taxon>
        <taxon>Moraceae</taxon>
        <taxon>Ficeae</taxon>
        <taxon>Ficus</taxon>
    </lineage>
</organism>
<keyword evidence="3" id="KW-1185">Reference proteome</keyword>
<evidence type="ECO:0000313" key="3">
    <source>
        <dbReference type="Proteomes" id="UP001187192"/>
    </source>
</evidence>
<dbReference type="EMBL" id="BTGU01000018">
    <property type="protein sequence ID" value="GMN44222.1"/>
    <property type="molecule type" value="Genomic_DNA"/>
</dbReference>
<keyword evidence="1" id="KW-0472">Membrane</keyword>
<keyword evidence="1" id="KW-1133">Transmembrane helix</keyword>
<accession>A0AA88A0X6</accession>
<dbReference type="AlphaFoldDB" id="A0AA88A0X6"/>
<evidence type="ECO:0000256" key="1">
    <source>
        <dbReference type="SAM" id="Phobius"/>
    </source>
</evidence>
<sequence length="81" mass="9253">MAANSSSRGIANFGKRVIEYQIWTRRDPSRRSSALSSSAATVRFIYFLGLIFLDVFLRKCSLFMRILIAEKPEVFNVIGYV</sequence>
<dbReference type="Proteomes" id="UP001187192">
    <property type="component" value="Unassembled WGS sequence"/>
</dbReference>
<evidence type="ECO:0000313" key="2">
    <source>
        <dbReference type="EMBL" id="GMN44222.1"/>
    </source>
</evidence>